<evidence type="ECO:0000256" key="1">
    <source>
        <dbReference type="ARBA" id="ARBA00001946"/>
    </source>
</evidence>
<dbReference type="Pfam" id="PF08245">
    <property type="entry name" value="Mur_ligase_M"/>
    <property type="match status" value="1"/>
</dbReference>
<feature type="domain" description="Mur ligase C-terminal" evidence="11">
    <location>
        <begin position="269"/>
        <end position="349"/>
    </location>
</feature>
<dbReference type="Gene3D" id="3.40.1190.10">
    <property type="entry name" value="Mur-like, catalytic domain"/>
    <property type="match status" value="1"/>
</dbReference>
<sequence>MRKSVAVEKYLSSLEKFGVNLGLERIAALLGKLGNPQLKVQTIHVAGTNGKGSTCAMIAAILKEAGYKVGLYTSPHLISYNERFKINDREISGPDLAAGIKTVRLAADKLADKPTVFEVLTAVAFWYFAKEKVDYAVIEVGMGGRLDATNVISPLVSVITNVELEHTTVLGRTLAKIAVEKGGIIKPGVPVVTAEKKADVLTVLAHQAGREQSLLVQIGTVGKGFETNLVGAHQKANAACAVAAVRLAGIVADKKAIIAGLKKVRWPARFQVIKKRPLTIIDGAHNPSGIMTLVDTLGSEFPGRKFVFIFGAQQDKETGPMLDSLRPLAEEIIITRSSHQDSSATISEEKARPLRAVLRQTSGRDRVICGSLFLAGDTLKILTNKRD</sequence>
<keyword evidence="8" id="KW-0460">Magnesium</keyword>
<dbReference type="NCBIfam" id="TIGR01499">
    <property type="entry name" value="folC"/>
    <property type="match status" value="1"/>
</dbReference>
<accession>A0A1F4T809</accession>
<dbReference type="GO" id="GO:0046872">
    <property type="term" value="F:metal ion binding"/>
    <property type="evidence" value="ECO:0007669"/>
    <property type="project" value="UniProtKB-KW"/>
</dbReference>
<dbReference type="GO" id="GO:0005737">
    <property type="term" value="C:cytoplasm"/>
    <property type="evidence" value="ECO:0007669"/>
    <property type="project" value="TreeGrafter"/>
</dbReference>
<dbReference type="PANTHER" id="PTHR11136:SF0">
    <property type="entry name" value="DIHYDROFOLATE SYNTHETASE-RELATED"/>
    <property type="match status" value="1"/>
</dbReference>
<dbReference type="Pfam" id="PF02875">
    <property type="entry name" value="Mur_ligase_C"/>
    <property type="match status" value="1"/>
</dbReference>
<comment type="catalytic activity">
    <reaction evidence="10">
        <text>(6S)-5,6,7,8-tetrahydrofolyl-(gamma-L-Glu)(n) + L-glutamate + ATP = (6S)-5,6,7,8-tetrahydrofolyl-(gamma-L-Glu)(n+1) + ADP + phosphate + H(+)</text>
        <dbReference type="Rhea" id="RHEA:10580"/>
        <dbReference type="Rhea" id="RHEA-COMP:14738"/>
        <dbReference type="Rhea" id="RHEA-COMP:14740"/>
        <dbReference type="ChEBI" id="CHEBI:15378"/>
        <dbReference type="ChEBI" id="CHEBI:29985"/>
        <dbReference type="ChEBI" id="CHEBI:30616"/>
        <dbReference type="ChEBI" id="CHEBI:43474"/>
        <dbReference type="ChEBI" id="CHEBI:141005"/>
        <dbReference type="ChEBI" id="CHEBI:456216"/>
        <dbReference type="EC" id="6.3.2.17"/>
    </reaction>
</comment>
<protein>
    <recommendedName>
        <fullName evidence="3">tetrahydrofolate synthase</fullName>
        <ecNumber evidence="3">6.3.2.17</ecNumber>
    </recommendedName>
    <alternativeName>
        <fullName evidence="9">Tetrahydrofolylpolyglutamate synthase</fullName>
    </alternativeName>
</protein>
<dbReference type="PROSITE" id="PS01012">
    <property type="entry name" value="FOLYLPOLYGLU_SYNT_2"/>
    <property type="match status" value="1"/>
</dbReference>
<dbReference type="SUPFAM" id="SSF53623">
    <property type="entry name" value="MurD-like peptide ligases, catalytic domain"/>
    <property type="match status" value="1"/>
</dbReference>
<proteinExistence type="inferred from homology"/>
<dbReference type="InterPro" id="IPR018109">
    <property type="entry name" value="Folylpolyglutamate_synth_CS"/>
</dbReference>
<evidence type="ECO:0000256" key="9">
    <source>
        <dbReference type="ARBA" id="ARBA00030592"/>
    </source>
</evidence>
<dbReference type="GO" id="GO:0004326">
    <property type="term" value="F:tetrahydrofolylpolyglutamate synthase activity"/>
    <property type="evidence" value="ECO:0007669"/>
    <property type="project" value="UniProtKB-EC"/>
</dbReference>
<dbReference type="PIRSF" id="PIRSF001563">
    <property type="entry name" value="Folylpolyglu_synth"/>
    <property type="match status" value="1"/>
</dbReference>
<comment type="cofactor">
    <cofactor evidence="1">
        <name>Mg(2+)</name>
        <dbReference type="ChEBI" id="CHEBI:18420"/>
    </cofactor>
</comment>
<keyword evidence="7" id="KW-0067">ATP-binding</keyword>
<evidence type="ECO:0000256" key="3">
    <source>
        <dbReference type="ARBA" id="ARBA00013025"/>
    </source>
</evidence>
<keyword evidence="6" id="KW-0547">Nucleotide-binding</keyword>
<dbReference type="InterPro" id="IPR004101">
    <property type="entry name" value="Mur_ligase_C"/>
</dbReference>
<dbReference type="PANTHER" id="PTHR11136">
    <property type="entry name" value="FOLYLPOLYGLUTAMATE SYNTHASE-RELATED"/>
    <property type="match status" value="1"/>
</dbReference>
<evidence type="ECO:0000256" key="8">
    <source>
        <dbReference type="ARBA" id="ARBA00022842"/>
    </source>
</evidence>
<evidence type="ECO:0000259" key="12">
    <source>
        <dbReference type="Pfam" id="PF08245"/>
    </source>
</evidence>
<evidence type="ECO:0000256" key="2">
    <source>
        <dbReference type="ARBA" id="ARBA00008276"/>
    </source>
</evidence>
<evidence type="ECO:0000259" key="11">
    <source>
        <dbReference type="Pfam" id="PF02875"/>
    </source>
</evidence>
<dbReference type="EMBL" id="MEUG01000001">
    <property type="protein sequence ID" value="OGC28796.1"/>
    <property type="molecule type" value="Genomic_DNA"/>
</dbReference>
<dbReference type="Gene3D" id="3.90.190.20">
    <property type="entry name" value="Mur ligase, C-terminal domain"/>
    <property type="match status" value="1"/>
</dbReference>
<dbReference type="SUPFAM" id="SSF53244">
    <property type="entry name" value="MurD-like peptide ligases, peptide-binding domain"/>
    <property type="match status" value="1"/>
</dbReference>
<dbReference type="InterPro" id="IPR036565">
    <property type="entry name" value="Mur-like_cat_sf"/>
</dbReference>
<comment type="similarity">
    <text evidence="2">Belongs to the folylpolyglutamate synthase family.</text>
</comment>
<dbReference type="InterPro" id="IPR001645">
    <property type="entry name" value="Folylpolyglutamate_synth"/>
</dbReference>
<dbReference type="GO" id="GO:0005524">
    <property type="term" value="F:ATP binding"/>
    <property type="evidence" value="ECO:0007669"/>
    <property type="project" value="UniProtKB-KW"/>
</dbReference>
<keyword evidence="5" id="KW-0479">Metal-binding</keyword>
<keyword evidence="4" id="KW-0436">Ligase</keyword>
<dbReference type="Proteomes" id="UP000178602">
    <property type="component" value="Unassembled WGS sequence"/>
</dbReference>
<dbReference type="GO" id="GO:0008841">
    <property type="term" value="F:dihydrofolate synthase activity"/>
    <property type="evidence" value="ECO:0007669"/>
    <property type="project" value="TreeGrafter"/>
</dbReference>
<dbReference type="AlphaFoldDB" id="A0A1F4T809"/>
<organism evidence="13 14">
    <name type="scientific">candidate division WOR-1 bacterium RIFOXYC12_FULL_54_18</name>
    <dbReference type="NCBI Taxonomy" id="1802584"/>
    <lineage>
        <taxon>Bacteria</taxon>
        <taxon>Bacillati</taxon>
        <taxon>Saganbacteria</taxon>
    </lineage>
</organism>
<feature type="domain" description="Mur ligase central" evidence="12">
    <location>
        <begin position="45"/>
        <end position="186"/>
    </location>
</feature>
<gene>
    <name evidence="13" type="ORF">A3K49_07625</name>
</gene>
<evidence type="ECO:0000256" key="4">
    <source>
        <dbReference type="ARBA" id="ARBA00022598"/>
    </source>
</evidence>
<evidence type="ECO:0000256" key="5">
    <source>
        <dbReference type="ARBA" id="ARBA00022723"/>
    </source>
</evidence>
<evidence type="ECO:0000313" key="14">
    <source>
        <dbReference type="Proteomes" id="UP000178602"/>
    </source>
</evidence>
<evidence type="ECO:0000256" key="7">
    <source>
        <dbReference type="ARBA" id="ARBA00022840"/>
    </source>
</evidence>
<dbReference type="InterPro" id="IPR036615">
    <property type="entry name" value="Mur_ligase_C_dom_sf"/>
</dbReference>
<evidence type="ECO:0000256" key="6">
    <source>
        <dbReference type="ARBA" id="ARBA00022741"/>
    </source>
</evidence>
<comment type="caution">
    <text evidence="13">The sequence shown here is derived from an EMBL/GenBank/DDBJ whole genome shotgun (WGS) entry which is preliminary data.</text>
</comment>
<name>A0A1F4T809_UNCSA</name>
<reference evidence="13 14" key="1">
    <citation type="journal article" date="2016" name="Nat. Commun.">
        <title>Thousands of microbial genomes shed light on interconnected biogeochemical processes in an aquifer system.</title>
        <authorList>
            <person name="Anantharaman K."/>
            <person name="Brown C.T."/>
            <person name="Hug L.A."/>
            <person name="Sharon I."/>
            <person name="Castelle C.J."/>
            <person name="Probst A.J."/>
            <person name="Thomas B.C."/>
            <person name="Singh A."/>
            <person name="Wilkins M.J."/>
            <person name="Karaoz U."/>
            <person name="Brodie E.L."/>
            <person name="Williams K.H."/>
            <person name="Hubbard S.S."/>
            <person name="Banfield J.F."/>
        </authorList>
    </citation>
    <scope>NUCLEOTIDE SEQUENCE [LARGE SCALE GENOMIC DNA]</scope>
</reference>
<evidence type="ECO:0000256" key="10">
    <source>
        <dbReference type="ARBA" id="ARBA00047493"/>
    </source>
</evidence>
<dbReference type="FunFam" id="3.40.1190.10:FF:000011">
    <property type="entry name" value="Folylpolyglutamate synthase/dihydrofolate synthase"/>
    <property type="match status" value="1"/>
</dbReference>
<dbReference type="EC" id="6.3.2.17" evidence="3"/>
<evidence type="ECO:0000313" key="13">
    <source>
        <dbReference type="EMBL" id="OGC28796.1"/>
    </source>
</evidence>
<dbReference type="InterPro" id="IPR013221">
    <property type="entry name" value="Mur_ligase_cen"/>
</dbReference>